<dbReference type="PIRSF" id="PIRSF016578">
    <property type="entry name" value="HsaA"/>
    <property type="match status" value="1"/>
</dbReference>
<dbReference type="Gene3D" id="2.40.110.10">
    <property type="entry name" value="Butyryl-CoA Dehydrogenase, subunit A, domain 2"/>
    <property type="match status" value="1"/>
</dbReference>
<dbReference type="PANTHER" id="PTHR43884">
    <property type="entry name" value="ACYL-COA DEHYDROGENASE"/>
    <property type="match status" value="1"/>
</dbReference>
<feature type="domain" description="Acyl-CoA dehydrogenase C-terminal" evidence="5">
    <location>
        <begin position="263"/>
        <end position="387"/>
    </location>
</feature>
<evidence type="ECO:0000313" key="7">
    <source>
        <dbReference type="Proteomes" id="UP000011074"/>
    </source>
</evidence>
<dbReference type="InterPro" id="IPR009100">
    <property type="entry name" value="AcylCoA_DH/oxidase_NM_dom_sf"/>
</dbReference>
<reference evidence="6" key="1">
    <citation type="submission" date="2012-12" db="EMBL/GenBank/DDBJ databases">
        <authorList>
            <person name="Pethick F.E."/>
            <person name="MacFadyen A.C."/>
            <person name="Tang Z."/>
            <person name="Sangal V."/>
            <person name="Tze-Tze L."/>
            <person name="Chu J."/>
            <person name="Guo M."/>
            <person name="Kirby R."/>
            <person name="Hoskisson P.A."/>
            <person name="Herron P.R."/>
            <person name="Hunter I.S."/>
        </authorList>
    </citation>
    <scope>NUCLEOTIDE SEQUENCE</scope>
    <source>
        <strain evidence="6">ATCC 10970</strain>
    </source>
</reference>
<dbReference type="AlphaFoldDB" id="A0A8A1UJV4"/>
<reference evidence="6" key="2">
    <citation type="submission" date="2020-01" db="EMBL/GenBank/DDBJ databases">
        <authorList>
            <person name="Algora L."/>
            <person name="Schniete J.K."/>
            <person name="MacFadyen A."/>
            <person name="Hoskisson P.A."/>
            <person name="Hunter I.S."/>
            <person name="Herron P.R."/>
        </authorList>
    </citation>
    <scope>NUCLEOTIDE SEQUENCE</scope>
    <source>
        <strain evidence="6">ATCC 10970</strain>
    </source>
</reference>
<dbReference type="GO" id="GO:0003995">
    <property type="term" value="F:acyl-CoA dehydrogenase activity"/>
    <property type="evidence" value="ECO:0007669"/>
    <property type="project" value="TreeGrafter"/>
</dbReference>
<evidence type="ECO:0000313" key="6">
    <source>
        <dbReference type="EMBL" id="QST78984.1"/>
    </source>
</evidence>
<evidence type="ECO:0000259" key="5">
    <source>
        <dbReference type="Pfam" id="PF08028"/>
    </source>
</evidence>
<dbReference type="Proteomes" id="UP000011074">
    <property type="component" value="Chromosome"/>
</dbReference>
<organism evidence="6 7">
    <name type="scientific">Streptomyces rimosus subsp. rimosus (strain ATCC 10970 / DSM 40260 / JCM 4667 / NRRL 2234)</name>
    <dbReference type="NCBI Taxonomy" id="1265868"/>
    <lineage>
        <taxon>Bacteria</taxon>
        <taxon>Bacillati</taxon>
        <taxon>Actinomycetota</taxon>
        <taxon>Actinomycetes</taxon>
        <taxon>Kitasatosporales</taxon>
        <taxon>Streptomycetaceae</taxon>
        <taxon>Streptomyces</taxon>
    </lineage>
</organism>
<evidence type="ECO:0000259" key="4">
    <source>
        <dbReference type="Pfam" id="PF02771"/>
    </source>
</evidence>
<dbReference type="PANTHER" id="PTHR43884:SF25">
    <property type="entry name" value="ACYL-COA DEHYDROGENASE YDBM-RELATED"/>
    <property type="match status" value="1"/>
</dbReference>
<dbReference type="CDD" id="cd00567">
    <property type="entry name" value="ACAD"/>
    <property type="match status" value="1"/>
</dbReference>
<dbReference type="InterPro" id="IPR037069">
    <property type="entry name" value="AcylCoA_DH/ox_N_sf"/>
</dbReference>
<keyword evidence="2" id="KW-0560">Oxidoreductase</keyword>
<dbReference type="RefSeq" id="WP_030178492.1">
    <property type="nucleotide sequence ID" value="NZ_CP048261.1"/>
</dbReference>
<dbReference type="Pfam" id="PF08028">
    <property type="entry name" value="Acyl-CoA_dh_2"/>
    <property type="match status" value="1"/>
</dbReference>
<feature type="domain" description="Acyl-CoA oxidase/dehydrogenase middle" evidence="3">
    <location>
        <begin position="144"/>
        <end position="229"/>
    </location>
</feature>
<dbReference type="SUPFAM" id="SSF47203">
    <property type="entry name" value="Acyl-CoA dehydrogenase C-terminal domain-like"/>
    <property type="match status" value="1"/>
</dbReference>
<dbReference type="InterPro" id="IPR046373">
    <property type="entry name" value="Acyl-CoA_Oxase/DH_mid-dom_sf"/>
</dbReference>
<dbReference type="InterPro" id="IPR013786">
    <property type="entry name" value="AcylCoA_DH/ox_N"/>
</dbReference>
<dbReference type="InterPro" id="IPR036250">
    <property type="entry name" value="AcylCo_DH-like_C"/>
</dbReference>
<reference evidence="6" key="3">
    <citation type="journal article" date="2021" name="bioRxiv">
        <title>Bilateral symmetry of linear streptomycete chromosomes.</title>
        <authorList>
            <person name="Algora-Gallardo L."/>
            <person name="Schniete J.K."/>
            <person name="Mark D.R."/>
            <person name="Hunter I.S."/>
            <person name="Herron P.R."/>
        </authorList>
    </citation>
    <scope>NUCLEOTIDE SEQUENCE</scope>
    <source>
        <strain evidence="6">ATCC 10970</strain>
    </source>
</reference>
<protein>
    <submittedName>
        <fullName evidence="6">Acyl-CoA/acyl-ACP dehydrogenase</fullName>
    </submittedName>
</protein>
<name>A0A8A1UJV4_STRR1</name>
<dbReference type="Gene3D" id="1.20.140.10">
    <property type="entry name" value="Butyryl-CoA Dehydrogenase, subunit A, domain 3"/>
    <property type="match status" value="1"/>
</dbReference>
<feature type="domain" description="Acyl-CoA dehydrogenase/oxidase N-terminal" evidence="4">
    <location>
        <begin position="28"/>
        <end position="104"/>
    </location>
</feature>
<dbReference type="InterPro" id="IPR006091">
    <property type="entry name" value="Acyl-CoA_Oxase/DH_mid-dom"/>
</dbReference>
<sequence length="422" mass="44918">MSISLSLNSELQPATASGEQAVSAVAKLQDFLTEQAEATDQDGRFARDSVDALVDAGVFAASVPTDLGGFGVERLHDLTVITSRIARADASVAVAYYMHIALAWYFARVVRFEADGEPGYLPRAEWLEAIGRRRMLLCSAVAERGADYWNLATTATASYNGWVVNGHKILASVSPAATHFYCRLKAVRGEGNHLASAMIPADTPGVRVEDDWQGLGLRGSGSGSVLFSECVVPDNALMVRGPWGKRDAGMLEGRAVSGMGLNGVGLGIAEAARDHALEALTRPSSSRKRSGSAVKAAVTEMEAALTAARGTLSAALQDFDSLLLRNKPQVVTDDMSRAMMKECQLVSMTVERAATTVVDLAMRLTGGASYQARHPLARAYRDVRAAAFMPPYSPPEEAVDFVADTTLGLPEARTPGPQEGDR</sequence>
<dbReference type="GO" id="GO:0050660">
    <property type="term" value="F:flavin adenine dinucleotide binding"/>
    <property type="evidence" value="ECO:0007669"/>
    <property type="project" value="InterPro"/>
</dbReference>
<dbReference type="GeneID" id="66852507"/>
<proteinExistence type="predicted"/>
<dbReference type="Gene3D" id="1.10.540.10">
    <property type="entry name" value="Acyl-CoA dehydrogenase/oxidase, N-terminal domain"/>
    <property type="match status" value="1"/>
</dbReference>
<gene>
    <name evidence="6" type="ORF">SRIM_001240</name>
</gene>
<evidence type="ECO:0000256" key="1">
    <source>
        <dbReference type="ARBA" id="ARBA00022630"/>
    </source>
</evidence>
<dbReference type="Pfam" id="PF02770">
    <property type="entry name" value="Acyl-CoA_dh_M"/>
    <property type="match status" value="1"/>
</dbReference>
<dbReference type="InterPro" id="IPR013107">
    <property type="entry name" value="Acyl-CoA_DH_C"/>
</dbReference>
<dbReference type="SUPFAM" id="SSF56645">
    <property type="entry name" value="Acyl-CoA dehydrogenase NM domain-like"/>
    <property type="match status" value="1"/>
</dbReference>
<dbReference type="Pfam" id="PF02771">
    <property type="entry name" value="Acyl-CoA_dh_N"/>
    <property type="match status" value="1"/>
</dbReference>
<accession>A0A8A1UJV4</accession>
<evidence type="ECO:0000256" key="2">
    <source>
        <dbReference type="ARBA" id="ARBA00023002"/>
    </source>
</evidence>
<keyword evidence="1" id="KW-0285">Flavoprotein</keyword>
<dbReference type="EMBL" id="CP048261">
    <property type="protein sequence ID" value="QST78984.1"/>
    <property type="molecule type" value="Genomic_DNA"/>
</dbReference>
<evidence type="ECO:0000259" key="3">
    <source>
        <dbReference type="Pfam" id="PF02770"/>
    </source>
</evidence>